<keyword evidence="6" id="KW-0489">Methyltransferase</keyword>
<evidence type="ECO:0000313" key="6">
    <source>
        <dbReference type="EMBL" id="SHN72593.1"/>
    </source>
</evidence>
<name>A0A1M7TPP0_9BRAD</name>
<protein>
    <submittedName>
        <fullName evidence="6">Protein-S-isoprenylcysteine O-methyltransferase Ste14</fullName>
    </submittedName>
</protein>
<dbReference type="PANTHER" id="PTHR43847:SF1">
    <property type="entry name" value="BLL3993 PROTEIN"/>
    <property type="match status" value="1"/>
</dbReference>
<feature type="transmembrane region" description="Helical" evidence="5">
    <location>
        <begin position="20"/>
        <end position="44"/>
    </location>
</feature>
<keyword evidence="7" id="KW-1185">Reference proteome</keyword>
<accession>A0A1M7TPP0</accession>
<keyword evidence="6" id="KW-0808">Transferase</keyword>
<organism evidence="6 7">
    <name type="scientific">Bradyrhizobium erythrophlei</name>
    <dbReference type="NCBI Taxonomy" id="1437360"/>
    <lineage>
        <taxon>Bacteria</taxon>
        <taxon>Pseudomonadati</taxon>
        <taxon>Pseudomonadota</taxon>
        <taxon>Alphaproteobacteria</taxon>
        <taxon>Hyphomicrobiales</taxon>
        <taxon>Nitrobacteraceae</taxon>
        <taxon>Bradyrhizobium</taxon>
    </lineage>
</organism>
<dbReference type="InterPro" id="IPR052527">
    <property type="entry name" value="Metal_cation-efflux_comp"/>
</dbReference>
<gene>
    <name evidence="6" type="ORF">SAMN05444170_2298</name>
</gene>
<dbReference type="AlphaFoldDB" id="A0A1M7TPP0"/>
<keyword evidence="2 5" id="KW-0812">Transmembrane</keyword>
<dbReference type="OrthoDB" id="9816156at2"/>
<evidence type="ECO:0000256" key="1">
    <source>
        <dbReference type="ARBA" id="ARBA00004141"/>
    </source>
</evidence>
<feature type="transmembrane region" description="Helical" evidence="5">
    <location>
        <begin position="83"/>
        <end position="106"/>
    </location>
</feature>
<evidence type="ECO:0000256" key="3">
    <source>
        <dbReference type="ARBA" id="ARBA00022989"/>
    </source>
</evidence>
<dbReference type="Pfam" id="PF04140">
    <property type="entry name" value="ICMT"/>
    <property type="match status" value="1"/>
</dbReference>
<evidence type="ECO:0000313" key="7">
    <source>
        <dbReference type="Proteomes" id="UP000184096"/>
    </source>
</evidence>
<proteinExistence type="predicted"/>
<keyword evidence="4 5" id="KW-0472">Membrane</keyword>
<dbReference type="GO" id="GO:0032259">
    <property type="term" value="P:methylation"/>
    <property type="evidence" value="ECO:0007669"/>
    <property type="project" value="UniProtKB-KW"/>
</dbReference>
<reference evidence="7" key="1">
    <citation type="submission" date="2016-11" db="EMBL/GenBank/DDBJ databases">
        <authorList>
            <person name="Varghese N."/>
            <person name="Submissions S."/>
        </authorList>
    </citation>
    <scope>NUCLEOTIDE SEQUENCE [LARGE SCALE GENOMIC DNA]</scope>
    <source>
        <strain evidence="7">GAS401</strain>
    </source>
</reference>
<dbReference type="Gene3D" id="1.20.120.1630">
    <property type="match status" value="1"/>
</dbReference>
<dbReference type="RefSeq" id="WP_072817984.1">
    <property type="nucleotide sequence ID" value="NZ_LT670849.1"/>
</dbReference>
<keyword evidence="3 5" id="KW-1133">Transmembrane helix</keyword>
<dbReference type="GO" id="GO:0016020">
    <property type="term" value="C:membrane"/>
    <property type="evidence" value="ECO:0007669"/>
    <property type="project" value="UniProtKB-SubCell"/>
</dbReference>
<comment type="subcellular location">
    <subcellularLocation>
        <location evidence="1">Membrane</location>
        <topology evidence="1">Multi-pass membrane protein</topology>
    </subcellularLocation>
</comment>
<evidence type="ECO:0000256" key="4">
    <source>
        <dbReference type="ARBA" id="ARBA00023136"/>
    </source>
</evidence>
<feature type="transmembrane region" description="Helical" evidence="5">
    <location>
        <begin position="144"/>
        <end position="172"/>
    </location>
</feature>
<evidence type="ECO:0000256" key="5">
    <source>
        <dbReference type="SAM" id="Phobius"/>
    </source>
</evidence>
<evidence type="ECO:0000256" key="2">
    <source>
        <dbReference type="ARBA" id="ARBA00022692"/>
    </source>
</evidence>
<dbReference type="GO" id="GO:0004671">
    <property type="term" value="F:protein C-terminal S-isoprenylcysteine carboxyl O-methyltransferase activity"/>
    <property type="evidence" value="ECO:0007669"/>
    <property type="project" value="InterPro"/>
</dbReference>
<dbReference type="InterPro" id="IPR007269">
    <property type="entry name" value="ICMT_MeTrfase"/>
</dbReference>
<dbReference type="PANTHER" id="PTHR43847">
    <property type="entry name" value="BLL3993 PROTEIN"/>
    <property type="match status" value="1"/>
</dbReference>
<dbReference type="EMBL" id="LT670849">
    <property type="protein sequence ID" value="SHN72593.1"/>
    <property type="molecule type" value="Genomic_DNA"/>
</dbReference>
<feature type="transmembrane region" description="Helical" evidence="5">
    <location>
        <begin position="56"/>
        <end position="77"/>
    </location>
</feature>
<dbReference type="Proteomes" id="UP000184096">
    <property type="component" value="Chromosome I"/>
</dbReference>
<sequence>MTREPNPIVALLWSGWSATWPAALLALIWLAWLLSWLIGAFFSGRTEKRVRPEDSRAYRIPIIIGAVLLTPWTASILGEKPLWQVGATGTYVSAALTAAGCLFTWWARLHLGRFWSGTITRKEGHRVVDTGPYELVRHPIYTGLIGAMIATGVALGTASALFGTALIAFGFWQKARMEEGFLTNELGDVYTPYRRRVPMLVPLLPRR</sequence>